<evidence type="ECO:0000313" key="3">
    <source>
        <dbReference type="Proteomes" id="UP000311008"/>
    </source>
</evidence>
<sequence>MAGWFELTKSDKTEQFSFVLKAGNSEPILRSEQYTTKAAALNGITSVQTNSALDARYQALAAKDGRPYFNLLAGNHQIIGTSQMYASEAARDKGIASVKNYGASKVIKDLTAG</sequence>
<keyword evidence="3" id="KW-1185">Reference proteome</keyword>
<accession>A0A5B8CVY3</accession>
<protein>
    <submittedName>
        <fullName evidence="2">DUF1508 domain-containing protein</fullName>
    </submittedName>
</protein>
<evidence type="ECO:0000259" key="1">
    <source>
        <dbReference type="Pfam" id="PF07411"/>
    </source>
</evidence>
<dbReference type="PANTHER" id="PTHR40606:SF1">
    <property type="entry name" value="UPF0339 PROTEIN YEGP"/>
    <property type="match status" value="1"/>
</dbReference>
<dbReference type="RefSeq" id="WP_140004772.1">
    <property type="nucleotide sequence ID" value="NZ_CP040946.1"/>
</dbReference>
<dbReference type="Gene3D" id="2.30.29.80">
    <property type="match status" value="1"/>
</dbReference>
<dbReference type="OrthoDB" id="9802792at2"/>
<dbReference type="Pfam" id="PF07411">
    <property type="entry name" value="DUF1508"/>
    <property type="match status" value="2"/>
</dbReference>
<dbReference type="KEGG" id="mmec:FIU01_12225"/>
<evidence type="ECO:0000313" key="2">
    <source>
        <dbReference type="EMBL" id="QDC45458.1"/>
    </source>
</evidence>
<dbReference type="AlphaFoldDB" id="A0A5B8CVY3"/>
<dbReference type="SUPFAM" id="SSF160113">
    <property type="entry name" value="YegP-like"/>
    <property type="match status" value="2"/>
</dbReference>
<dbReference type="InterPro" id="IPR036913">
    <property type="entry name" value="YegP-like_sf"/>
</dbReference>
<proteinExistence type="predicted"/>
<feature type="domain" description="DUF1508" evidence="1">
    <location>
        <begin position="62"/>
        <end position="109"/>
    </location>
</feature>
<dbReference type="InterPro" id="IPR010879">
    <property type="entry name" value="DUF1508"/>
</dbReference>
<feature type="domain" description="DUF1508" evidence="1">
    <location>
        <begin position="11"/>
        <end position="57"/>
    </location>
</feature>
<reference evidence="3" key="1">
    <citation type="journal article" date="2019" name="ISME J.">
        <title>Evolution in action: habitat transition from sediment to the pelagial leads to genome streamlining in Methylophilaceae.</title>
        <authorList>
            <person name="Salcher M."/>
            <person name="Schaefle D."/>
            <person name="Kaspar M."/>
            <person name="Neuenschwander S.M."/>
            <person name="Ghai R."/>
        </authorList>
    </citation>
    <scope>NUCLEOTIDE SEQUENCE [LARGE SCALE GENOMIC DNA]</scope>
    <source>
        <strain evidence="3">MMS-M-51</strain>
    </source>
</reference>
<organism evidence="2 3">
    <name type="scientific">Methylophilus medardicus</name>
    <dbReference type="NCBI Taxonomy" id="2588534"/>
    <lineage>
        <taxon>Bacteria</taxon>
        <taxon>Pseudomonadati</taxon>
        <taxon>Pseudomonadota</taxon>
        <taxon>Betaproteobacteria</taxon>
        <taxon>Nitrosomonadales</taxon>
        <taxon>Methylophilaceae</taxon>
        <taxon>Methylophilus</taxon>
    </lineage>
</organism>
<dbReference type="PANTHER" id="PTHR40606">
    <property type="match status" value="1"/>
</dbReference>
<dbReference type="Proteomes" id="UP000311008">
    <property type="component" value="Chromosome"/>
</dbReference>
<gene>
    <name evidence="2" type="ORF">FIU01_12225</name>
</gene>
<dbReference type="InterPro" id="IPR051141">
    <property type="entry name" value="UPF0339_domain"/>
</dbReference>
<name>A0A5B8CVY3_9PROT</name>
<dbReference type="EMBL" id="CP040946">
    <property type="protein sequence ID" value="QDC45458.1"/>
    <property type="molecule type" value="Genomic_DNA"/>
</dbReference>